<keyword evidence="5" id="KW-1185">Reference proteome</keyword>
<evidence type="ECO:0000313" key="4">
    <source>
        <dbReference type="EMBL" id="SFK66575.1"/>
    </source>
</evidence>
<dbReference type="Pfam" id="PF06155">
    <property type="entry name" value="GBBH-like_N"/>
    <property type="match status" value="1"/>
</dbReference>
<dbReference type="PANTHER" id="PTHR35303:SF5">
    <property type="entry name" value="OS02G0197800 PROTEIN"/>
    <property type="match status" value="1"/>
</dbReference>
<reference evidence="4 5" key="1">
    <citation type="submission" date="2016-10" db="EMBL/GenBank/DDBJ databases">
        <authorList>
            <person name="Varghese N."/>
            <person name="Submissions S."/>
        </authorList>
    </citation>
    <scope>NUCLEOTIDE SEQUENCE [LARGE SCALE GENOMIC DNA]</scope>
    <source>
        <strain evidence="4 5">DSM 16392</strain>
    </source>
</reference>
<evidence type="ECO:0000256" key="2">
    <source>
        <dbReference type="ARBA" id="ARBA00023004"/>
    </source>
</evidence>
<dbReference type="InterPro" id="IPR010376">
    <property type="entry name" value="GBBH-like_N"/>
</dbReference>
<sequence>MSDTRWPTQIHLKNQGKNLEITFDDGLEVSFTSEFLRVMSPSAEVQGHTPDQRKVIAGKQGTTIIGVDPVGNYAVKLTFDDLHDTGIFTWAYFQEMNDQKGFLWNRYLSELQERGLSRDLSK</sequence>
<name>A0A1I4BCS2_9HYPH</name>
<evidence type="ECO:0000313" key="5">
    <source>
        <dbReference type="Proteomes" id="UP000199598"/>
    </source>
</evidence>
<dbReference type="Proteomes" id="UP000199598">
    <property type="component" value="Unassembled WGS sequence"/>
</dbReference>
<comment type="caution">
    <text evidence="4">The sequence shown here is derived from an EMBL/GenBank/DDBJ whole genome shotgun (WGS) entry which is preliminary data.</text>
</comment>
<keyword evidence="1" id="KW-0479">Metal-binding</keyword>
<accession>A0A1I4BCS2</accession>
<evidence type="ECO:0000256" key="1">
    <source>
        <dbReference type="ARBA" id="ARBA00022723"/>
    </source>
</evidence>
<feature type="domain" description="Gamma-butyrobetaine hydroxylase-like N-terminal" evidence="3">
    <location>
        <begin position="10"/>
        <end position="93"/>
    </location>
</feature>
<protein>
    <submittedName>
        <fullName evidence="4">DUF971 family protein</fullName>
    </submittedName>
</protein>
<dbReference type="PANTHER" id="PTHR35303">
    <property type="entry name" value="OS02G0197800 PROTEIN"/>
    <property type="match status" value="1"/>
</dbReference>
<dbReference type="RefSeq" id="WP_093520683.1">
    <property type="nucleotide sequence ID" value="NZ_FOSK01000007.1"/>
</dbReference>
<evidence type="ECO:0000259" key="3">
    <source>
        <dbReference type="Pfam" id="PF06155"/>
    </source>
</evidence>
<organism evidence="4 5">
    <name type="scientific">Pseudovibrio ascidiaceicola</name>
    <dbReference type="NCBI Taxonomy" id="285279"/>
    <lineage>
        <taxon>Bacteria</taxon>
        <taxon>Pseudomonadati</taxon>
        <taxon>Pseudomonadota</taxon>
        <taxon>Alphaproteobacteria</taxon>
        <taxon>Hyphomicrobiales</taxon>
        <taxon>Stappiaceae</taxon>
        <taxon>Pseudovibrio</taxon>
    </lineage>
</organism>
<dbReference type="InterPro" id="IPR038492">
    <property type="entry name" value="GBBH-like_N_sf"/>
</dbReference>
<dbReference type="Gene3D" id="3.30.2020.30">
    <property type="match status" value="1"/>
</dbReference>
<keyword evidence="2" id="KW-0408">Iron</keyword>
<proteinExistence type="predicted"/>
<dbReference type="EMBL" id="FOSK01000007">
    <property type="protein sequence ID" value="SFK66575.1"/>
    <property type="molecule type" value="Genomic_DNA"/>
</dbReference>
<gene>
    <name evidence="4" type="ORF">SAMN04488518_107286</name>
</gene>